<dbReference type="RefSeq" id="WP_248480888.1">
    <property type="nucleotide sequence ID" value="NZ_JALPRF010000015.1"/>
</dbReference>
<proteinExistence type="predicted"/>
<protein>
    <recommendedName>
        <fullName evidence="4">DUF4861 domain-containing protein</fullName>
    </recommendedName>
</protein>
<keyword evidence="3" id="KW-1185">Reference proteome</keyword>
<reference evidence="2 3" key="1">
    <citation type="submission" date="2022-04" db="EMBL/GenBank/DDBJ databases">
        <title>Spirosoma sp. strain RP8 genome sequencing and assembly.</title>
        <authorList>
            <person name="Jung Y."/>
        </authorList>
    </citation>
    <scope>NUCLEOTIDE SEQUENCE [LARGE SCALE GENOMIC DNA]</scope>
    <source>
        <strain evidence="2 3">RP8</strain>
    </source>
</reference>
<evidence type="ECO:0000313" key="3">
    <source>
        <dbReference type="Proteomes" id="UP001202180"/>
    </source>
</evidence>
<comment type="caution">
    <text evidence="2">The sequence shown here is derived from an EMBL/GenBank/DDBJ whole genome shotgun (WGS) entry which is preliminary data.</text>
</comment>
<evidence type="ECO:0000313" key="2">
    <source>
        <dbReference type="EMBL" id="MCK8496037.1"/>
    </source>
</evidence>
<gene>
    <name evidence="2" type="ORF">M0L20_29495</name>
</gene>
<keyword evidence="1" id="KW-0732">Signal</keyword>
<evidence type="ECO:0000256" key="1">
    <source>
        <dbReference type="SAM" id="SignalP"/>
    </source>
</evidence>
<dbReference type="EMBL" id="JALPRF010000015">
    <property type="protein sequence ID" value="MCK8496037.1"/>
    <property type="molecule type" value="Genomic_DNA"/>
</dbReference>
<evidence type="ECO:0008006" key="4">
    <source>
        <dbReference type="Google" id="ProtNLM"/>
    </source>
</evidence>
<name>A0ABT0HV04_9BACT</name>
<sequence>MKILYVICFALLYLSLSISNAQIPNDTLPSHKLPPIEAIYTNILPTELTVKKLCETDSGRRILIKNLDSLTLLDIRYQWEGRRMQKEQDIPDTFNSYLEQLFELRCSGTPGWIFSFEPRMGFFYYTGTLGQPQRIGCASAGDGGNDDDCNLTVNLKLPSGWQVCKILYKQRQRRHGKLAITPAYWLEDDNSNNPKFGGYQLLFTGHGDRENASYFYLNDVRILALKANLSNNDRSMCGCDMPQKPKPVIANYPKPNSPPALAKMNLNLANKRENMIDLYISNAGNKTGRMYYRIDVVTDKGLEKRYIEGYADVDPNTVYHQTLHEWGAKGWKIVYRKAE</sequence>
<feature type="signal peptide" evidence="1">
    <location>
        <begin position="1"/>
        <end position="21"/>
    </location>
</feature>
<accession>A0ABT0HV04</accession>
<feature type="chain" id="PRO_5046507249" description="DUF4861 domain-containing protein" evidence="1">
    <location>
        <begin position="22"/>
        <end position="339"/>
    </location>
</feature>
<organism evidence="2 3">
    <name type="scientific">Spirosoma liriopis</name>
    <dbReference type="NCBI Taxonomy" id="2937440"/>
    <lineage>
        <taxon>Bacteria</taxon>
        <taxon>Pseudomonadati</taxon>
        <taxon>Bacteroidota</taxon>
        <taxon>Cytophagia</taxon>
        <taxon>Cytophagales</taxon>
        <taxon>Cytophagaceae</taxon>
        <taxon>Spirosoma</taxon>
    </lineage>
</organism>
<dbReference type="Proteomes" id="UP001202180">
    <property type="component" value="Unassembled WGS sequence"/>
</dbReference>